<evidence type="ECO:0000313" key="5">
    <source>
        <dbReference type="Proteomes" id="UP000597886"/>
    </source>
</evidence>
<organism evidence="4 5">
    <name type="scientific">Ruegeria atlantica</name>
    <dbReference type="NCBI Taxonomy" id="81569"/>
    <lineage>
        <taxon>Bacteria</taxon>
        <taxon>Pseudomonadati</taxon>
        <taxon>Pseudomonadota</taxon>
        <taxon>Alphaproteobacteria</taxon>
        <taxon>Rhodobacterales</taxon>
        <taxon>Roseobacteraceae</taxon>
        <taxon>Ruegeria</taxon>
    </lineage>
</organism>
<dbReference type="InterPro" id="IPR036291">
    <property type="entry name" value="NAD(P)-bd_dom_sf"/>
</dbReference>
<dbReference type="InterPro" id="IPR001509">
    <property type="entry name" value="Epimerase_deHydtase"/>
</dbReference>
<sequence>MARVLLTGATGLIGRATATALTEAGHEVVTLGRNPASDITCDLLDPGATTTALDAARASHLVHLAWHDGARDRWTSGANLDWMAATLHLVREFARTGGQRAIGAGSCAEYDWSVPELIETSPLRPRTLYGAAKAGAGLALCASQQTLGLSLAWARIFFVYGPDEPPGRLFGDLISNLKAGQPVDCTDGLQERDFLHVDDLARALLRVLESDLTGPVNVASGTATPVRDLIAKVANQMHRPDLIRLGTITRAADDPPRLAADVTRLRDETGFMPQYDITSGVADILRFEGGQT</sequence>
<dbReference type="RefSeq" id="WP_171331816.1">
    <property type="nucleotide sequence ID" value="NZ_WVRA01000012.1"/>
</dbReference>
<dbReference type="AlphaFoldDB" id="A0AA91C0U8"/>
<gene>
    <name evidence="4" type="ORF">GS634_21410</name>
</gene>
<protein>
    <submittedName>
        <fullName evidence="4">NAD-dependent epimerase/dehydratase family protein</fullName>
    </submittedName>
</protein>
<dbReference type="Gene3D" id="3.40.50.720">
    <property type="entry name" value="NAD(P)-binding Rossmann-like Domain"/>
    <property type="match status" value="1"/>
</dbReference>
<feature type="domain" description="NAD-dependent epimerase/dehydratase" evidence="3">
    <location>
        <begin position="4"/>
        <end position="211"/>
    </location>
</feature>
<evidence type="ECO:0000313" key="4">
    <source>
        <dbReference type="EMBL" id="NOE20696.1"/>
    </source>
</evidence>
<evidence type="ECO:0000256" key="2">
    <source>
        <dbReference type="ARBA" id="ARBA00007637"/>
    </source>
</evidence>
<dbReference type="Pfam" id="PF01370">
    <property type="entry name" value="Epimerase"/>
    <property type="match status" value="1"/>
</dbReference>
<comment type="pathway">
    <text evidence="1">Bacterial outer membrane biogenesis; LPS O-antigen biosynthesis.</text>
</comment>
<name>A0AA91C0U8_9RHOB</name>
<dbReference type="Proteomes" id="UP000597886">
    <property type="component" value="Unassembled WGS sequence"/>
</dbReference>
<dbReference type="EMBL" id="WVRA01000012">
    <property type="protein sequence ID" value="NOE20696.1"/>
    <property type="molecule type" value="Genomic_DNA"/>
</dbReference>
<comment type="similarity">
    <text evidence="2">Belongs to the NAD(P)-dependent epimerase/dehydratase family.</text>
</comment>
<reference evidence="4" key="1">
    <citation type="submission" date="2019-12" db="EMBL/GenBank/DDBJ databases">
        <title>Ruegeria JWLKs population differentiation of coral mucus and skeleton niches.</title>
        <authorList>
            <person name="Luo D."/>
        </authorList>
    </citation>
    <scope>NUCLEOTIDE SEQUENCE</scope>
    <source>
        <strain evidence="4">HKCCD6181</strain>
    </source>
</reference>
<evidence type="ECO:0000259" key="3">
    <source>
        <dbReference type="Pfam" id="PF01370"/>
    </source>
</evidence>
<evidence type="ECO:0000256" key="1">
    <source>
        <dbReference type="ARBA" id="ARBA00005125"/>
    </source>
</evidence>
<dbReference type="SUPFAM" id="SSF51735">
    <property type="entry name" value="NAD(P)-binding Rossmann-fold domains"/>
    <property type="match status" value="1"/>
</dbReference>
<proteinExistence type="inferred from homology"/>
<accession>A0AA91C0U8</accession>
<dbReference type="PANTHER" id="PTHR43000">
    <property type="entry name" value="DTDP-D-GLUCOSE 4,6-DEHYDRATASE-RELATED"/>
    <property type="match status" value="1"/>
</dbReference>
<comment type="caution">
    <text evidence="4">The sequence shown here is derived from an EMBL/GenBank/DDBJ whole genome shotgun (WGS) entry which is preliminary data.</text>
</comment>